<dbReference type="InParanoid" id="F7AEV9"/>
<name>F7AEV9_CIOIN</name>
<reference evidence="2" key="3">
    <citation type="submission" date="2025-08" db="UniProtKB">
        <authorList>
            <consortium name="Ensembl"/>
        </authorList>
    </citation>
    <scope>IDENTIFICATION</scope>
</reference>
<feature type="compositionally biased region" description="Polar residues" evidence="1">
    <location>
        <begin position="16"/>
        <end position="27"/>
    </location>
</feature>
<evidence type="ECO:0000313" key="2">
    <source>
        <dbReference type="Ensembl" id="ENSCINP00000002401.3"/>
    </source>
</evidence>
<feature type="region of interest" description="Disordered" evidence="1">
    <location>
        <begin position="1"/>
        <end position="27"/>
    </location>
</feature>
<dbReference type="Proteomes" id="UP000008144">
    <property type="component" value="Chromosome 9"/>
</dbReference>
<evidence type="ECO:0000313" key="3">
    <source>
        <dbReference type="Proteomes" id="UP000008144"/>
    </source>
</evidence>
<protein>
    <submittedName>
        <fullName evidence="2">Uncharacterized protein</fullName>
    </submittedName>
</protein>
<keyword evidence="3" id="KW-1185">Reference proteome</keyword>
<reference evidence="2" key="4">
    <citation type="submission" date="2025-09" db="UniProtKB">
        <authorList>
            <consortium name="Ensembl"/>
        </authorList>
    </citation>
    <scope>IDENTIFICATION</scope>
</reference>
<sequence>MTSRRKQLAPCKVREQPSSTSNVNNCEPTVKLEREEIWKYSVSPKKIGEDNLKIGKTDSTQQRFSARIRARANDDVNSKNEVETKSTAS</sequence>
<organism evidence="2 3">
    <name type="scientific">Ciona intestinalis</name>
    <name type="common">Transparent sea squirt</name>
    <name type="synonym">Ascidia intestinalis</name>
    <dbReference type="NCBI Taxonomy" id="7719"/>
    <lineage>
        <taxon>Eukaryota</taxon>
        <taxon>Metazoa</taxon>
        <taxon>Chordata</taxon>
        <taxon>Tunicata</taxon>
        <taxon>Ascidiacea</taxon>
        <taxon>Phlebobranchia</taxon>
        <taxon>Cionidae</taxon>
        <taxon>Ciona</taxon>
    </lineage>
</organism>
<feature type="region of interest" description="Disordered" evidence="1">
    <location>
        <begin position="49"/>
        <end position="89"/>
    </location>
</feature>
<dbReference type="Ensembl" id="ENSCINT00000002401.3">
    <property type="protein sequence ID" value="ENSCINP00000002401.3"/>
    <property type="gene ID" value="ENSCING00000001240.3"/>
</dbReference>
<dbReference type="HOGENOM" id="CLU_2460349_0_0_1"/>
<proteinExistence type="predicted"/>
<dbReference type="EMBL" id="EAAA01002941">
    <property type="status" value="NOT_ANNOTATED_CDS"/>
    <property type="molecule type" value="Genomic_DNA"/>
</dbReference>
<accession>F7AEV9</accession>
<evidence type="ECO:0000256" key="1">
    <source>
        <dbReference type="SAM" id="MobiDB-lite"/>
    </source>
</evidence>
<dbReference type="AlphaFoldDB" id="F7AEV9"/>
<feature type="compositionally biased region" description="Basic and acidic residues" evidence="1">
    <location>
        <begin position="71"/>
        <end position="89"/>
    </location>
</feature>
<reference evidence="3" key="1">
    <citation type="journal article" date="2002" name="Science">
        <title>The draft genome of Ciona intestinalis: insights into chordate and vertebrate origins.</title>
        <authorList>
            <person name="Dehal P."/>
            <person name="Satou Y."/>
            <person name="Campbell R.K."/>
            <person name="Chapman J."/>
            <person name="Degnan B."/>
            <person name="De Tomaso A."/>
            <person name="Davidson B."/>
            <person name="Di Gregorio A."/>
            <person name="Gelpke M."/>
            <person name="Goodstein D.M."/>
            <person name="Harafuji N."/>
            <person name="Hastings K.E."/>
            <person name="Ho I."/>
            <person name="Hotta K."/>
            <person name="Huang W."/>
            <person name="Kawashima T."/>
            <person name="Lemaire P."/>
            <person name="Martinez D."/>
            <person name="Meinertzhagen I.A."/>
            <person name="Necula S."/>
            <person name="Nonaka M."/>
            <person name="Putnam N."/>
            <person name="Rash S."/>
            <person name="Saiga H."/>
            <person name="Satake M."/>
            <person name="Terry A."/>
            <person name="Yamada L."/>
            <person name="Wang H.G."/>
            <person name="Awazu S."/>
            <person name="Azumi K."/>
            <person name="Boore J."/>
            <person name="Branno M."/>
            <person name="Chin-Bow S."/>
            <person name="DeSantis R."/>
            <person name="Doyle S."/>
            <person name="Francino P."/>
            <person name="Keys D.N."/>
            <person name="Haga S."/>
            <person name="Hayashi H."/>
            <person name="Hino K."/>
            <person name="Imai K.S."/>
            <person name="Inaba K."/>
            <person name="Kano S."/>
            <person name="Kobayashi K."/>
            <person name="Kobayashi M."/>
            <person name="Lee B.I."/>
            <person name="Makabe K.W."/>
            <person name="Manohar C."/>
            <person name="Matassi G."/>
            <person name="Medina M."/>
            <person name="Mochizuki Y."/>
            <person name="Mount S."/>
            <person name="Morishita T."/>
            <person name="Miura S."/>
            <person name="Nakayama A."/>
            <person name="Nishizaka S."/>
            <person name="Nomoto H."/>
            <person name="Ohta F."/>
            <person name="Oishi K."/>
            <person name="Rigoutsos I."/>
            <person name="Sano M."/>
            <person name="Sasaki A."/>
            <person name="Sasakura Y."/>
            <person name="Shoguchi E."/>
            <person name="Shin-i T."/>
            <person name="Spagnuolo A."/>
            <person name="Stainier D."/>
            <person name="Suzuki M.M."/>
            <person name="Tassy O."/>
            <person name="Takatori N."/>
            <person name="Tokuoka M."/>
            <person name="Yagi K."/>
            <person name="Yoshizaki F."/>
            <person name="Wada S."/>
            <person name="Zhang C."/>
            <person name="Hyatt P.D."/>
            <person name="Larimer F."/>
            <person name="Detter C."/>
            <person name="Doggett N."/>
            <person name="Glavina T."/>
            <person name="Hawkins T."/>
            <person name="Richardson P."/>
            <person name="Lucas S."/>
            <person name="Kohara Y."/>
            <person name="Levine M."/>
            <person name="Satoh N."/>
            <person name="Rokhsar D.S."/>
        </authorList>
    </citation>
    <scope>NUCLEOTIDE SEQUENCE [LARGE SCALE GENOMIC DNA]</scope>
</reference>
<reference evidence="2" key="2">
    <citation type="journal article" date="2008" name="Genome Biol.">
        <title>Improved genome assembly and evidence-based global gene model set for the chordate Ciona intestinalis: new insight into intron and operon populations.</title>
        <authorList>
            <person name="Satou Y."/>
            <person name="Mineta K."/>
            <person name="Ogasawara M."/>
            <person name="Sasakura Y."/>
            <person name="Shoguchi E."/>
            <person name="Ueno K."/>
            <person name="Yamada L."/>
            <person name="Matsumoto J."/>
            <person name="Wasserscheid J."/>
            <person name="Dewar K."/>
            <person name="Wiley G.B."/>
            <person name="Macmil S.L."/>
            <person name="Roe B.A."/>
            <person name="Zeller R.W."/>
            <person name="Hastings K.E."/>
            <person name="Lemaire P."/>
            <person name="Lindquist E."/>
            <person name="Endo T."/>
            <person name="Hotta K."/>
            <person name="Inaba K."/>
        </authorList>
    </citation>
    <scope>NUCLEOTIDE SEQUENCE [LARGE SCALE GENOMIC DNA]</scope>
    <source>
        <strain evidence="2">wild type</strain>
    </source>
</reference>
<dbReference type="EMBL" id="EAAA01002942">
    <property type="status" value="NOT_ANNOTATED_CDS"/>
    <property type="molecule type" value="Genomic_DNA"/>
</dbReference>